<sequence length="171" mass="19465">MQHARGSPQRLHLAWPCLIVSGHITHRLLGLLQAAAGSIGVDCPGWRLWSSHSTPTQTHPRTRMAFIDFRPRREPRFHGCYFDILSCYGASVIAIGRCLISQRCTHRTQHAKPLRDDGTAKIEHHLGLFHRPEHPPDLKRMKCRGNSTHYVETCKCTNICAKTINSHFIFV</sequence>
<dbReference type="AlphaFoldDB" id="D6WCK8"/>
<gene>
    <name evidence="1" type="primary">GLEAN_04917</name>
    <name evidence="1" type="ORF">TcasGA2_TC004917</name>
</gene>
<dbReference type="EMBL" id="KQ971311">
    <property type="protein sequence ID" value="EEZ99043.1"/>
    <property type="molecule type" value="Genomic_DNA"/>
</dbReference>
<evidence type="ECO:0000313" key="2">
    <source>
        <dbReference type="Proteomes" id="UP000007266"/>
    </source>
</evidence>
<protein>
    <submittedName>
        <fullName evidence="1">Uncharacterized protein</fullName>
    </submittedName>
</protein>
<reference evidence="1 2" key="1">
    <citation type="journal article" date="2008" name="Nature">
        <title>The genome of the model beetle and pest Tribolium castaneum.</title>
        <authorList>
            <consortium name="Tribolium Genome Sequencing Consortium"/>
            <person name="Richards S."/>
            <person name="Gibbs R.A."/>
            <person name="Weinstock G.M."/>
            <person name="Brown S.J."/>
            <person name="Denell R."/>
            <person name="Beeman R.W."/>
            <person name="Gibbs R."/>
            <person name="Beeman R.W."/>
            <person name="Brown S.J."/>
            <person name="Bucher G."/>
            <person name="Friedrich M."/>
            <person name="Grimmelikhuijzen C.J."/>
            <person name="Klingler M."/>
            <person name="Lorenzen M."/>
            <person name="Richards S."/>
            <person name="Roth S."/>
            <person name="Schroder R."/>
            <person name="Tautz D."/>
            <person name="Zdobnov E.M."/>
            <person name="Muzny D."/>
            <person name="Gibbs R.A."/>
            <person name="Weinstock G.M."/>
            <person name="Attaway T."/>
            <person name="Bell S."/>
            <person name="Buhay C.J."/>
            <person name="Chandrabose M.N."/>
            <person name="Chavez D."/>
            <person name="Clerk-Blankenburg K.P."/>
            <person name="Cree A."/>
            <person name="Dao M."/>
            <person name="Davis C."/>
            <person name="Chacko J."/>
            <person name="Dinh H."/>
            <person name="Dugan-Rocha S."/>
            <person name="Fowler G."/>
            <person name="Garner T.T."/>
            <person name="Garnes J."/>
            <person name="Gnirke A."/>
            <person name="Hawes A."/>
            <person name="Hernandez J."/>
            <person name="Hines S."/>
            <person name="Holder M."/>
            <person name="Hume J."/>
            <person name="Jhangiani S.N."/>
            <person name="Joshi V."/>
            <person name="Khan Z.M."/>
            <person name="Jackson L."/>
            <person name="Kovar C."/>
            <person name="Kowis A."/>
            <person name="Lee S."/>
            <person name="Lewis L.R."/>
            <person name="Margolis J."/>
            <person name="Morgan M."/>
            <person name="Nazareth L.V."/>
            <person name="Nguyen N."/>
            <person name="Okwuonu G."/>
            <person name="Parker D."/>
            <person name="Richards S."/>
            <person name="Ruiz S.J."/>
            <person name="Santibanez J."/>
            <person name="Savard J."/>
            <person name="Scherer S.E."/>
            <person name="Schneider B."/>
            <person name="Sodergren E."/>
            <person name="Tautz D."/>
            <person name="Vattahil S."/>
            <person name="Villasana D."/>
            <person name="White C.S."/>
            <person name="Wright R."/>
            <person name="Park Y."/>
            <person name="Beeman R.W."/>
            <person name="Lord J."/>
            <person name="Oppert B."/>
            <person name="Lorenzen M."/>
            <person name="Brown S."/>
            <person name="Wang L."/>
            <person name="Savard J."/>
            <person name="Tautz D."/>
            <person name="Richards S."/>
            <person name="Weinstock G."/>
            <person name="Gibbs R.A."/>
            <person name="Liu Y."/>
            <person name="Worley K."/>
            <person name="Weinstock G."/>
            <person name="Elsik C.G."/>
            <person name="Reese J.T."/>
            <person name="Elhaik E."/>
            <person name="Landan G."/>
            <person name="Graur D."/>
            <person name="Arensburger P."/>
            <person name="Atkinson P."/>
            <person name="Beeman R.W."/>
            <person name="Beidler J."/>
            <person name="Brown S.J."/>
            <person name="Demuth J.P."/>
            <person name="Drury D.W."/>
            <person name="Du Y.Z."/>
            <person name="Fujiwara H."/>
            <person name="Lorenzen M."/>
            <person name="Maselli V."/>
            <person name="Osanai M."/>
            <person name="Park Y."/>
            <person name="Robertson H.M."/>
            <person name="Tu Z."/>
            <person name="Wang J.J."/>
            <person name="Wang S."/>
            <person name="Richards S."/>
            <person name="Song H."/>
            <person name="Zhang L."/>
            <person name="Sodergren E."/>
            <person name="Werner D."/>
            <person name="Stanke M."/>
            <person name="Morgenstern B."/>
            <person name="Solovyev V."/>
            <person name="Kosarev P."/>
            <person name="Brown G."/>
            <person name="Chen H.C."/>
            <person name="Ermolaeva O."/>
            <person name="Hlavina W."/>
            <person name="Kapustin Y."/>
            <person name="Kiryutin B."/>
            <person name="Kitts P."/>
            <person name="Maglott D."/>
            <person name="Pruitt K."/>
            <person name="Sapojnikov V."/>
            <person name="Souvorov A."/>
            <person name="Mackey A.J."/>
            <person name="Waterhouse R.M."/>
            <person name="Wyder S."/>
            <person name="Zdobnov E.M."/>
            <person name="Zdobnov E.M."/>
            <person name="Wyder S."/>
            <person name="Kriventseva E.V."/>
            <person name="Kadowaki T."/>
            <person name="Bork P."/>
            <person name="Aranda M."/>
            <person name="Bao R."/>
            <person name="Beermann A."/>
            <person name="Berns N."/>
            <person name="Bolognesi R."/>
            <person name="Bonneton F."/>
            <person name="Bopp D."/>
            <person name="Brown S.J."/>
            <person name="Bucher G."/>
            <person name="Butts T."/>
            <person name="Chaumot A."/>
            <person name="Denell R.E."/>
            <person name="Ferrier D.E."/>
            <person name="Friedrich M."/>
            <person name="Gordon C.M."/>
            <person name="Jindra M."/>
            <person name="Klingler M."/>
            <person name="Lan Q."/>
            <person name="Lattorff H.M."/>
            <person name="Laudet V."/>
            <person name="von Levetsow C."/>
            <person name="Liu Z."/>
            <person name="Lutz R."/>
            <person name="Lynch J.A."/>
            <person name="da Fonseca R.N."/>
            <person name="Posnien N."/>
            <person name="Reuter R."/>
            <person name="Roth S."/>
            <person name="Savard J."/>
            <person name="Schinko J.B."/>
            <person name="Schmitt C."/>
            <person name="Schoppmeier M."/>
            <person name="Schroder R."/>
            <person name="Shippy T.D."/>
            <person name="Simonnet F."/>
            <person name="Marques-Souza H."/>
            <person name="Tautz D."/>
            <person name="Tomoyasu Y."/>
            <person name="Trauner J."/>
            <person name="Van der Zee M."/>
            <person name="Vervoort M."/>
            <person name="Wittkopp N."/>
            <person name="Wimmer E.A."/>
            <person name="Yang X."/>
            <person name="Jones A.K."/>
            <person name="Sattelle D.B."/>
            <person name="Ebert P.R."/>
            <person name="Nelson D."/>
            <person name="Scott J.G."/>
            <person name="Beeman R.W."/>
            <person name="Muthukrishnan S."/>
            <person name="Kramer K.J."/>
            <person name="Arakane Y."/>
            <person name="Beeman R.W."/>
            <person name="Zhu Q."/>
            <person name="Hogenkamp D."/>
            <person name="Dixit R."/>
            <person name="Oppert B."/>
            <person name="Jiang H."/>
            <person name="Zou Z."/>
            <person name="Marshall J."/>
            <person name="Elpidina E."/>
            <person name="Vinokurov K."/>
            <person name="Oppert C."/>
            <person name="Zou Z."/>
            <person name="Evans J."/>
            <person name="Lu Z."/>
            <person name="Zhao P."/>
            <person name="Sumathipala N."/>
            <person name="Altincicek B."/>
            <person name="Vilcinskas A."/>
            <person name="Williams M."/>
            <person name="Hultmark D."/>
            <person name="Hetru C."/>
            <person name="Jiang H."/>
            <person name="Grimmelikhuijzen C.J."/>
            <person name="Hauser F."/>
            <person name="Cazzamali G."/>
            <person name="Williamson M."/>
            <person name="Park Y."/>
            <person name="Li B."/>
            <person name="Tanaka Y."/>
            <person name="Predel R."/>
            <person name="Neupert S."/>
            <person name="Schachtner J."/>
            <person name="Verleyen P."/>
            <person name="Raible F."/>
            <person name="Bork P."/>
            <person name="Friedrich M."/>
            <person name="Walden K.K."/>
            <person name="Robertson H.M."/>
            <person name="Angeli S."/>
            <person name="Foret S."/>
            <person name="Bucher G."/>
            <person name="Schuetz S."/>
            <person name="Maleszka R."/>
            <person name="Wimmer E.A."/>
            <person name="Beeman R.W."/>
            <person name="Lorenzen M."/>
            <person name="Tomoyasu Y."/>
            <person name="Miller S.C."/>
            <person name="Grossmann D."/>
            <person name="Bucher G."/>
        </authorList>
    </citation>
    <scope>NUCLEOTIDE SEQUENCE [LARGE SCALE GENOMIC DNA]</scope>
    <source>
        <strain evidence="1 2">Georgia GA2</strain>
    </source>
</reference>
<dbReference type="HOGENOM" id="CLU_1564911_0_0_1"/>
<reference evidence="1 2" key="2">
    <citation type="journal article" date="2010" name="Nucleic Acids Res.">
        <title>BeetleBase in 2010: revisions to provide comprehensive genomic information for Tribolium castaneum.</title>
        <authorList>
            <person name="Kim H.S."/>
            <person name="Murphy T."/>
            <person name="Xia J."/>
            <person name="Caragea D."/>
            <person name="Park Y."/>
            <person name="Beeman R.W."/>
            <person name="Lorenzen M.D."/>
            <person name="Butcher S."/>
            <person name="Manak J.R."/>
            <person name="Brown S.J."/>
        </authorList>
    </citation>
    <scope>GENOME REANNOTATION</scope>
    <source>
        <strain evidence="1 2">Georgia GA2</strain>
    </source>
</reference>
<proteinExistence type="predicted"/>
<name>D6WCK8_TRICA</name>
<keyword evidence="2" id="KW-1185">Reference proteome</keyword>
<evidence type="ECO:0000313" key="1">
    <source>
        <dbReference type="EMBL" id="EEZ99043.1"/>
    </source>
</evidence>
<dbReference type="Proteomes" id="UP000007266">
    <property type="component" value="Linkage group 2"/>
</dbReference>
<accession>D6WCK8</accession>
<organism evidence="1 2">
    <name type="scientific">Tribolium castaneum</name>
    <name type="common">Red flour beetle</name>
    <dbReference type="NCBI Taxonomy" id="7070"/>
    <lineage>
        <taxon>Eukaryota</taxon>
        <taxon>Metazoa</taxon>
        <taxon>Ecdysozoa</taxon>
        <taxon>Arthropoda</taxon>
        <taxon>Hexapoda</taxon>
        <taxon>Insecta</taxon>
        <taxon>Pterygota</taxon>
        <taxon>Neoptera</taxon>
        <taxon>Endopterygota</taxon>
        <taxon>Coleoptera</taxon>
        <taxon>Polyphaga</taxon>
        <taxon>Cucujiformia</taxon>
        <taxon>Tenebrionidae</taxon>
        <taxon>Tenebrionidae incertae sedis</taxon>
        <taxon>Tribolium</taxon>
    </lineage>
</organism>